<dbReference type="Proteomes" id="UP000478183">
    <property type="component" value="Unassembled WGS sequence"/>
</dbReference>
<comment type="caution">
    <text evidence="1">The sequence shown here is derived from an EMBL/GenBank/DDBJ whole genome shotgun (WGS) entry which is preliminary data.</text>
</comment>
<evidence type="ECO:0000313" key="1">
    <source>
        <dbReference type="EMBL" id="MTH78035.1"/>
    </source>
</evidence>
<dbReference type="AlphaFoldDB" id="A0A6L6JA49"/>
<dbReference type="OrthoDB" id="7769278at2"/>
<accession>A0A6L6JA49</accession>
<evidence type="ECO:0000313" key="2">
    <source>
        <dbReference type="Proteomes" id="UP000478183"/>
    </source>
</evidence>
<protein>
    <submittedName>
        <fullName evidence="1">Membrane-anchored protein</fullName>
    </submittedName>
</protein>
<reference evidence="1 2" key="1">
    <citation type="submission" date="2019-11" db="EMBL/GenBank/DDBJ databases">
        <authorList>
            <person name="Dong K."/>
        </authorList>
    </citation>
    <scope>NUCLEOTIDE SEQUENCE [LARGE SCALE GENOMIC DNA]</scope>
    <source>
        <strain evidence="1 2">NBRC 111993</strain>
    </source>
</reference>
<keyword evidence="2" id="KW-1185">Reference proteome</keyword>
<proteinExistence type="predicted"/>
<sequence length="247" mass="27385">MVSVAARLEDLARARRYLYRLAKYRLTAPRIPDLGPVLQGRTAVVVGSAPFSTRPAEWDAGFRVITINASQIAARNWLIETPDVTLMQFNQIEGQNPNALEVRRVLRGQSTGLLYMLHWRHDLDRLKHGLISFDYRYDQLRLMSRYERVALMHKATGKLNLELEADTKWSNGIVAAALSLVSGAEKVILTGINPLSSGHGYNAIGLARLHTGPDLEAMQLFAARGYPVFTADHPVAEATGLPLWTGG</sequence>
<gene>
    <name evidence="1" type="ORF">GL286_09870</name>
</gene>
<name>A0A6L6JA49_9RHOB</name>
<dbReference type="EMBL" id="WMIE01000004">
    <property type="protein sequence ID" value="MTH78035.1"/>
    <property type="molecule type" value="Genomic_DNA"/>
</dbReference>
<organism evidence="1 2">
    <name type="scientific">Paracoccus aestuariivivens</name>
    <dbReference type="NCBI Taxonomy" id="1820333"/>
    <lineage>
        <taxon>Bacteria</taxon>
        <taxon>Pseudomonadati</taxon>
        <taxon>Pseudomonadota</taxon>
        <taxon>Alphaproteobacteria</taxon>
        <taxon>Rhodobacterales</taxon>
        <taxon>Paracoccaceae</taxon>
        <taxon>Paracoccus</taxon>
    </lineage>
</organism>